<proteinExistence type="predicted"/>
<dbReference type="EMBL" id="HBFK01028216">
    <property type="protein sequence ID" value="CAD8750653.1"/>
    <property type="molecule type" value="Transcribed_RNA"/>
</dbReference>
<protein>
    <submittedName>
        <fullName evidence="1">Uncharacterized protein</fullName>
    </submittedName>
</protein>
<reference evidence="1" key="1">
    <citation type="submission" date="2021-01" db="EMBL/GenBank/DDBJ databases">
        <authorList>
            <person name="Corre E."/>
            <person name="Pelletier E."/>
            <person name="Niang G."/>
            <person name="Scheremetjew M."/>
            <person name="Finn R."/>
            <person name="Kale V."/>
            <person name="Holt S."/>
            <person name="Cochrane G."/>
            <person name="Meng A."/>
            <person name="Brown T."/>
            <person name="Cohen L."/>
        </authorList>
    </citation>
    <scope>NUCLEOTIDE SEQUENCE</scope>
    <source>
        <strain evidence="1">CCMP441</strain>
    </source>
</reference>
<name>A0A6U2AM87_HEMAN</name>
<organism evidence="1">
    <name type="scientific">Hemiselmis andersenii</name>
    <name type="common">Cryptophyte alga</name>
    <dbReference type="NCBI Taxonomy" id="464988"/>
    <lineage>
        <taxon>Eukaryota</taxon>
        <taxon>Cryptophyceae</taxon>
        <taxon>Cryptomonadales</taxon>
        <taxon>Hemiselmidaceae</taxon>
        <taxon>Hemiselmis</taxon>
    </lineage>
</organism>
<accession>A0A6U2AM87</accession>
<dbReference type="AlphaFoldDB" id="A0A6U2AM87"/>
<evidence type="ECO:0000313" key="1">
    <source>
        <dbReference type="EMBL" id="CAD8750653.1"/>
    </source>
</evidence>
<gene>
    <name evidence="1" type="ORF">HAND1043_LOCUS17157</name>
</gene>
<sequence length="135" mass="15058">MMHSNRLGKVDPLCGKKGMVVSLDQEEYSKFAEVYKTPRIPGDEGPGELVQPFDEGTSWNVRWIGTGRVGTYYTGAFKLYHIRMGANDTDKTEVDLVMRDIRYKMEGVGDLHSTMPSRGTPSIMLKIPETAGGQQ</sequence>